<evidence type="ECO:0000313" key="3">
    <source>
        <dbReference type="Proteomes" id="UP001301442"/>
    </source>
</evidence>
<gene>
    <name evidence="2" type="ORF">RI844_03335</name>
</gene>
<keyword evidence="1" id="KW-0472">Membrane</keyword>
<dbReference type="Proteomes" id="UP001301442">
    <property type="component" value="Chromosome"/>
</dbReference>
<dbReference type="EMBL" id="CP136600">
    <property type="protein sequence ID" value="WOH38284.1"/>
    <property type="molecule type" value="Genomic_DNA"/>
</dbReference>
<feature type="transmembrane region" description="Helical" evidence="1">
    <location>
        <begin position="51"/>
        <end position="69"/>
    </location>
</feature>
<keyword evidence="1" id="KW-1133">Transmembrane helix</keyword>
<feature type="transmembrane region" description="Helical" evidence="1">
    <location>
        <begin position="18"/>
        <end position="39"/>
    </location>
</feature>
<proteinExistence type="predicted"/>
<protein>
    <submittedName>
        <fullName evidence="2">DUF3087 family protein</fullName>
    </submittedName>
</protein>
<organism evidence="2 3">
    <name type="scientific">Thalassotalea fonticola</name>
    <dbReference type="NCBI Taxonomy" id="3065649"/>
    <lineage>
        <taxon>Bacteria</taxon>
        <taxon>Pseudomonadati</taxon>
        <taxon>Pseudomonadota</taxon>
        <taxon>Gammaproteobacteria</taxon>
        <taxon>Alteromonadales</taxon>
        <taxon>Colwelliaceae</taxon>
        <taxon>Thalassotalea</taxon>
    </lineage>
</organism>
<dbReference type="Pfam" id="PF11286">
    <property type="entry name" value="DUF3087"/>
    <property type="match status" value="1"/>
</dbReference>
<name>A0ABZ0GRF9_9GAMM</name>
<dbReference type="InterPro" id="IPR021438">
    <property type="entry name" value="DUF3087"/>
</dbReference>
<keyword evidence="3" id="KW-1185">Reference proteome</keyword>
<keyword evidence="1" id="KW-0812">Transmembrane</keyword>
<accession>A0ABZ0GRF9</accession>
<dbReference type="RefSeq" id="WP_348397056.1">
    <property type="nucleotide sequence ID" value="NZ_CP136600.1"/>
</dbReference>
<evidence type="ECO:0000313" key="2">
    <source>
        <dbReference type="EMBL" id="WOH38284.1"/>
    </source>
</evidence>
<evidence type="ECO:0000256" key="1">
    <source>
        <dbReference type="SAM" id="Phobius"/>
    </source>
</evidence>
<reference evidence="2 3" key="1">
    <citation type="submission" date="2023-09" db="EMBL/GenBank/DDBJ databases">
        <authorList>
            <person name="Qi X."/>
        </authorList>
    </citation>
    <scope>NUCLEOTIDE SEQUENCE [LARGE SCALE GENOMIC DNA]</scope>
    <source>
        <strain evidence="2 3">S1-1</strain>
    </source>
</reference>
<sequence>MQLKDIDKKRYRQHLNKIIVAFIVLFLILALVFGQTFIALFASESANSDNFWFNFSGVILALVTSLSIINKYKTHSFMTEVLYVWQLKQQINFIYRKLKTVKTQAFTDNDINALIILSFYYKACRQLYLLDDNTITLSSLTREENTLLEFIQAHHLTINSDDYSPQLIKNV</sequence>